<protein>
    <submittedName>
        <fullName evidence="2">Uncharacterized protein</fullName>
    </submittedName>
</protein>
<dbReference type="Proteomes" id="UP000565441">
    <property type="component" value="Unassembled WGS sequence"/>
</dbReference>
<name>A0A8H5M7J4_9AGAR</name>
<reference evidence="2 3" key="1">
    <citation type="journal article" date="2020" name="ISME J.">
        <title>Uncovering the hidden diversity of litter-decomposition mechanisms in mushroom-forming fungi.</title>
        <authorList>
            <person name="Floudas D."/>
            <person name="Bentzer J."/>
            <person name="Ahren D."/>
            <person name="Johansson T."/>
            <person name="Persson P."/>
            <person name="Tunlid A."/>
        </authorList>
    </citation>
    <scope>NUCLEOTIDE SEQUENCE [LARGE SCALE GENOMIC DNA]</scope>
    <source>
        <strain evidence="2 3">CBS 661.87</strain>
    </source>
</reference>
<feature type="compositionally biased region" description="Polar residues" evidence="1">
    <location>
        <begin position="1"/>
        <end position="15"/>
    </location>
</feature>
<keyword evidence="3" id="KW-1185">Reference proteome</keyword>
<proteinExistence type="predicted"/>
<accession>A0A8H5M7J4</accession>
<evidence type="ECO:0000313" key="2">
    <source>
        <dbReference type="EMBL" id="KAF5383662.1"/>
    </source>
</evidence>
<dbReference type="OrthoDB" id="3025853at2759"/>
<sequence>MLKTSPLSKMPTQLPNAGIPGPIPEDFDFDARVAPPDALMMPEIPLQTRVARNVEIEKFNNDSIFRTVTAKETMVPRPEDLDIGPPLKRSYAFTDDEYQEFVDSEALCSTLSPLPVALVRYIEAERARLKKVAEVGRQLDKEKEAETKMRTKLLGSMQLVDPVKRVPAQRDRVIIPTTFLLCIKNKMCPPLNFFTNEHIEVVNYSPQDIHFKLLRPWADEDATEKVQLLDMPKMIALWGSDDSPASLTPFRFVEASDNLLAALELLCGPSSSASSTLNSGPSATPLSDLSYATEYRKHRDFFVQLDNFELTFPDWYPFEVKARRDILKGILFDWDAYASEVLLRIRLGELEREHRPHLPSFKRPAEQEPTSAYKSPRMSRNDTSPASARPRQSFRSGTTRAPQCLICAKGHTYRDHPPGATAFEDGKPFFSRYRDNALWTSKPYKGSPSKRICTLYNLNRFCDNRHGSDTIHACSLCGAQHAAFERSSACDRTFDGYIQA</sequence>
<evidence type="ECO:0000313" key="3">
    <source>
        <dbReference type="Proteomes" id="UP000565441"/>
    </source>
</evidence>
<feature type="region of interest" description="Disordered" evidence="1">
    <location>
        <begin position="1"/>
        <end position="21"/>
    </location>
</feature>
<gene>
    <name evidence="2" type="ORF">D9615_003780</name>
</gene>
<comment type="caution">
    <text evidence="2">The sequence shown here is derived from an EMBL/GenBank/DDBJ whole genome shotgun (WGS) entry which is preliminary data.</text>
</comment>
<feature type="region of interest" description="Disordered" evidence="1">
    <location>
        <begin position="358"/>
        <end position="399"/>
    </location>
</feature>
<dbReference type="AlphaFoldDB" id="A0A8H5M7J4"/>
<organism evidence="2 3">
    <name type="scientific">Tricholomella constricta</name>
    <dbReference type="NCBI Taxonomy" id="117010"/>
    <lineage>
        <taxon>Eukaryota</taxon>
        <taxon>Fungi</taxon>
        <taxon>Dikarya</taxon>
        <taxon>Basidiomycota</taxon>
        <taxon>Agaricomycotina</taxon>
        <taxon>Agaricomycetes</taxon>
        <taxon>Agaricomycetidae</taxon>
        <taxon>Agaricales</taxon>
        <taxon>Tricholomatineae</taxon>
        <taxon>Lyophyllaceae</taxon>
        <taxon>Tricholomella</taxon>
    </lineage>
</organism>
<dbReference type="EMBL" id="JAACJP010000006">
    <property type="protein sequence ID" value="KAF5383662.1"/>
    <property type="molecule type" value="Genomic_DNA"/>
</dbReference>
<evidence type="ECO:0000256" key="1">
    <source>
        <dbReference type="SAM" id="MobiDB-lite"/>
    </source>
</evidence>